<dbReference type="Proteomes" id="UP001386437">
    <property type="component" value="Unassembled WGS sequence"/>
</dbReference>
<dbReference type="PROSITE" id="PS51737">
    <property type="entry name" value="RECOMBINASE_DNA_BIND"/>
    <property type="match status" value="1"/>
</dbReference>
<protein>
    <submittedName>
        <fullName evidence="3">Recombinase family protein</fullName>
    </submittedName>
</protein>
<dbReference type="InterPro" id="IPR006119">
    <property type="entry name" value="Resolv_N"/>
</dbReference>
<dbReference type="PANTHER" id="PTHR30461:SF23">
    <property type="entry name" value="DNA RECOMBINASE-RELATED"/>
    <property type="match status" value="1"/>
</dbReference>
<evidence type="ECO:0000259" key="2">
    <source>
        <dbReference type="PROSITE" id="PS51737"/>
    </source>
</evidence>
<feature type="domain" description="Resolvase/invertase-type recombinase catalytic" evidence="1">
    <location>
        <begin position="1"/>
        <end position="144"/>
    </location>
</feature>
<dbReference type="Gene3D" id="3.40.50.1390">
    <property type="entry name" value="Resolvase, N-terminal catalytic domain"/>
    <property type="match status" value="1"/>
</dbReference>
<dbReference type="InterPro" id="IPR050639">
    <property type="entry name" value="SSR_resolvase"/>
</dbReference>
<reference evidence="3 4" key="1">
    <citation type="journal article" date="2022" name="Arch. Microbiol.">
        <title>Paraburkholderia bengalensis sp. nov. isolated from roots of Oryza sativa, IR64.</title>
        <authorList>
            <person name="Nag P."/>
            <person name="Mondal N."/>
            <person name="Sarkar J."/>
            <person name="Das S."/>
        </authorList>
    </citation>
    <scope>NUCLEOTIDE SEQUENCE [LARGE SCALE GENOMIC DNA]</scope>
    <source>
        <strain evidence="3 4">IR64_4_BI</strain>
    </source>
</reference>
<accession>A0ABU8J548</accession>
<proteinExistence type="predicted"/>
<feature type="domain" description="Recombinase" evidence="2">
    <location>
        <begin position="166"/>
        <end position="298"/>
    </location>
</feature>
<dbReference type="CDD" id="cd00338">
    <property type="entry name" value="Ser_Recombinase"/>
    <property type="match status" value="1"/>
</dbReference>
<evidence type="ECO:0000313" key="4">
    <source>
        <dbReference type="Proteomes" id="UP001386437"/>
    </source>
</evidence>
<dbReference type="PROSITE" id="PS51736">
    <property type="entry name" value="RECOMBINASES_3"/>
    <property type="match status" value="1"/>
</dbReference>
<dbReference type="Gene3D" id="3.90.1750.20">
    <property type="entry name" value="Putative Large Serine Recombinase, Chain B, Domain 2"/>
    <property type="match status" value="1"/>
</dbReference>
<gene>
    <name evidence="3" type="ORF">H3V53_40315</name>
</gene>
<organism evidence="3 4">
    <name type="scientific">Paraburkholderia bengalensis</name>
    <dbReference type="NCBI Taxonomy" id="2747562"/>
    <lineage>
        <taxon>Bacteria</taxon>
        <taxon>Pseudomonadati</taxon>
        <taxon>Pseudomonadota</taxon>
        <taxon>Betaproteobacteria</taxon>
        <taxon>Burkholderiales</taxon>
        <taxon>Burkholderiaceae</taxon>
        <taxon>Paraburkholderia</taxon>
    </lineage>
</organism>
<dbReference type="InterPro" id="IPR036162">
    <property type="entry name" value="Resolvase-like_N_sf"/>
</dbReference>
<dbReference type="InterPro" id="IPR038109">
    <property type="entry name" value="DNA_bind_recomb_sf"/>
</dbReference>
<dbReference type="PANTHER" id="PTHR30461">
    <property type="entry name" value="DNA-INVERTASE FROM LAMBDOID PROPHAGE"/>
    <property type="match status" value="1"/>
</dbReference>
<comment type="caution">
    <text evidence="3">The sequence shown here is derived from an EMBL/GenBank/DDBJ whole genome shotgun (WGS) entry which is preliminary data.</text>
</comment>
<dbReference type="InterPro" id="IPR011109">
    <property type="entry name" value="DNA_bind_recombinase_dom"/>
</dbReference>
<dbReference type="SUPFAM" id="SSF53041">
    <property type="entry name" value="Resolvase-like"/>
    <property type="match status" value="1"/>
</dbReference>
<dbReference type="SMART" id="SM00857">
    <property type="entry name" value="Resolvase"/>
    <property type="match status" value="1"/>
</dbReference>
<dbReference type="EMBL" id="JACFYJ010000157">
    <property type="protein sequence ID" value="MEI6003108.1"/>
    <property type="molecule type" value="Genomic_DNA"/>
</dbReference>
<evidence type="ECO:0000313" key="3">
    <source>
        <dbReference type="EMBL" id="MEI6003108.1"/>
    </source>
</evidence>
<evidence type="ECO:0000259" key="1">
    <source>
        <dbReference type="PROSITE" id="PS51736"/>
    </source>
</evidence>
<name>A0ABU8J548_9BURK</name>
<keyword evidence="4" id="KW-1185">Reference proteome</keyword>
<dbReference type="Pfam" id="PF07508">
    <property type="entry name" value="Recombinase"/>
    <property type="match status" value="1"/>
</dbReference>
<sequence>MSTEHQQYSPENQKSAIAAYALDHDIEIVNTYEDDGRSGITLRNRPALVKLLKDVLDQARPFDAVLVYDISRWGRFQDVDESAHHEYLCRQAGVKVIYCAEPFANDGSPASNIIKSIKRAMAGEFSRELSEKVFLGQSRHVERGFWQGSTPGYGLRRMLVDASRQPKGCLRSAEQKSIQTDHIVLVPGPPNEVALVRRIFYWYLHDKLGVGKIAARLNSFGICNSMGRPWTGSAVYGLLKNEKYIGNMLWNRSSKKLHGPFVRNPSARWVRADGAFEPIVDTETFAAAQARLNRNNSKIDAGQALADISRLLHESGRLSLKDIRERLDVPGKSRVRRLIPSLSDMYRQVGYCPAFDMTYVDQRIVAKRAMAEHLAELTSKLEAAGHVVEHDSSFSMLCIDHGLRVKVTVTLGHKEISCLPYAMATRSRRHPADLLLIGLFPRPRLVLQCFYLLPETLLGDSDELMLSPSRVPGVEAFRTTDLSVLLTLCARATIEVCHGSSDRNDYR</sequence>
<dbReference type="Pfam" id="PF00239">
    <property type="entry name" value="Resolvase"/>
    <property type="match status" value="1"/>
</dbReference>